<feature type="region of interest" description="Disordered" evidence="5">
    <location>
        <begin position="772"/>
        <end position="803"/>
    </location>
</feature>
<evidence type="ECO:0000256" key="1">
    <source>
        <dbReference type="ARBA" id="ARBA00023157"/>
    </source>
</evidence>
<evidence type="ECO:0000256" key="6">
    <source>
        <dbReference type="SAM" id="Phobius"/>
    </source>
</evidence>
<dbReference type="InterPro" id="IPR001590">
    <property type="entry name" value="Peptidase_M12B"/>
</dbReference>
<feature type="binding site" evidence="4">
    <location>
        <position position="427"/>
    </location>
    <ligand>
        <name>Zn(2+)</name>
        <dbReference type="ChEBI" id="CHEBI:29105"/>
        <note>catalytic</note>
    </ligand>
</feature>
<feature type="domain" description="Peptidase M12B" evidence="9">
    <location>
        <begin position="269"/>
        <end position="486"/>
    </location>
</feature>
<evidence type="ECO:0000256" key="3">
    <source>
        <dbReference type="ARBA" id="ARBA00074021"/>
    </source>
</evidence>
<evidence type="ECO:0000259" key="8">
    <source>
        <dbReference type="PROSITE" id="PS50214"/>
    </source>
</evidence>
<name>A0A6A6P9S1_9PEZI</name>
<dbReference type="SMART" id="SM00050">
    <property type="entry name" value="DISIN"/>
    <property type="match status" value="1"/>
</dbReference>
<dbReference type="InterPro" id="IPR034028">
    <property type="entry name" value="ZnMc_ADAM_fungal"/>
</dbReference>
<comment type="function">
    <text evidence="2">Probable zinc protease.</text>
</comment>
<dbReference type="GO" id="GO:0046872">
    <property type="term" value="F:metal ion binding"/>
    <property type="evidence" value="ECO:0007669"/>
    <property type="project" value="UniProtKB-KW"/>
</dbReference>
<keyword evidence="7" id="KW-0732">Signal</keyword>
<feature type="domain" description="Disintegrin" evidence="8">
    <location>
        <begin position="511"/>
        <end position="600"/>
    </location>
</feature>
<keyword evidence="4" id="KW-0479">Metal-binding</keyword>
<feature type="active site" evidence="4">
    <location>
        <position position="424"/>
    </location>
</feature>
<dbReference type="InterPro" id="IPR024079">
    <property type="entry name" value="MetalloPept_cat_dom_sf"/>
</dbReference>
<evidence type="ECO:0000313" key="10">
    <source>
        <dbReference type="EMBL" id="KAF2460628.1"/>
    </source>
</evidence>
<dbReference type="GO" id="GO:0004222">
    <property type="term" value="F:metalloendopeptidase activity"/>
    <property type="evidence" value="ECO:0007669"/>
    <property type="project" value="InterPro"/>
</dbReference>
<dbReference type="AlphaFoldDB" id="A0A6A6P9S1"/>
<dbReference type="Gene3D" id="3.40.390.10">
    <property type="entry name" value="Collagenase (Catalytic Domain)"/>
    <property type="match status" value="1"/>
</dbReference>
<proteinExistence type="predicted"/>
<evidence type="ECO:0000256" key="5">
    <source>
        <dbReference type="SAM" id="MobiDB-lite"/>
    </source>
</evidence>
<reference evidence="10" key="1">
    <citation type="journal article" date="2020" name="Stud. Mycol.">
        <title>101 Dothideomycetes genomes: a test case for predicting lifestyles and emergence of pathogens.</title>
        <authorList>
            <person name="Haridas S."/>
            <person name="Albert R."/>
            <person name="Binder M."/>
            <person name="Bloem J."/>
            <person name="Labutti K."/>
            <person name="Salamov A."/>
            <person name="Andreopoulos B."/>
            <person name="Baker S."/>
            <person name="Barry K."/>
            <person name="Bills G."/>
            <person name="Bluhm B."/>
            <person name="Cannon C."/>
            <person name="Castanera R."/>
            <person name="Culley D."/>
            <person name="Daum C."/>
            <person name="Ezra D."/>
            <person name="Gonzalez J."/>
            <person name="Henrissat B."/>
            <person name="Kuo A."/>
            <person name="Liang C."/>
            <person name="Lipzen A."/>
            <person name="Lutzoni F."/>
            <person name="Magnuson J."/>
            <person name="Mondo S."/>
            <person name="Nolan M."/>
            <person name="Ohm R."/>
            <person name="Pangilinan J."/>
            <person name="Park H.-J."/>
            <person name="Ramirez L."/>
            <person name="Alfaro M."/>
            <person name="Sun H."/>
            <person name="Tritt A."/>
            <person name="Yoshinaga Y."/>
            <person name="Zwiers L.-H."/>
            <person name="Turgeon B."/>
            <person name="Goodwin S."/>
            <person name="Spatafora J."/>
            <person name="Crous P."/>
            <person name="Grigoriev I."/>
        </authorList>
    </citation>
    <scope>NUCLEOTIDE SEQUENCE</scope>
    <source>
        <strain evidence="10">ATCC 16933</strain>
    </source>
</reference>
<keyword evidence="11" id="KW-1185">Reference proteome</keyword>
<comment type="caution">
    <text evidence="4">Lacks conserved residue(s) required for the propagation of feature annotation.</text>
</comment>
<feature type="transmembrane region" description="Helical" evidence="6">
    <location>
        <begin position="700"/>
        <end position="724"/>
    </location>
</feature>
<sequence length="803" mass="86537">MYAFRIALTLVGTAVLALGSSVARNPLRALSSVRNPSILTANHRVTALSTFDLAFDFYDDTRVRLHLEPNHDIIPEGATVQYLAPDGSVDRIEPIDRLEHKVFKGTAWIDRDGALPMRVGWSRIVVRRDGVNPLFEGAFTVKGDHHHIQMASTYERTRHDLDPTLELSSGDDEFMVVFRDSDIHKNGYGAHTELKRQMQPKLGCRSDSLSFNMQPDHPVKMMRRDDNFWGMPVSSLFGKRQIDNQPGGNSAGVNLVESIGSTAGCPTTRRVALVGVATDCTYTGDFNSSESARQNVITQMNSASDLYENTFNISLGLANLTVSDANCPGTPPDTIPWNIPCSSNTDIQDRLNLFSGWRGQQEDGNSHWTLLTTCNTGSAVGLAWLGQACVSASQNSSSGGQDEIVSGANVVVRTSTEWQVIAHETGHTFGAVHDCTTSTCSDGTSVNAQQCCPLSANTCDAGERFIMNPSTAEGITEFSPCSVGNICSAMGRNSVKTDCFRNNRGVTTITGQQCGNGIVEDGEDCDCGGEDGCGDNACCDAATCKFKNNAVCDDSNEDCCRNCQFASSDTVCRASTGDCDPEERCPGDSPYCPEDQTTDDGEDCGDGLQCASGQCTSRDLQCKTVMGSYTQGNDTYACDSATCRLSCASPEFGAGVCYGLQQNFLDGTECGGGGRCDNGICQGSSVAREVGSWINDHKPLVIGIACAIGGLFLIMILGCIVRCFRRRRYPQRAKTWPGPHPQNGYWAANGVWVPTGGRHRPHGGSRTAQFMSQVPGRGHRGQPTNAWYGPPPPTYSGRTERYA</sequence>
<protein>
    <recommendedName>
        <fullName evidence="3">Disintegrin and metalloproteinase domain-containing protein B</fullName>
    </recommendedName>
</protein>
<evidence type="ECO:0000256" key="2">
    <source>
        <dbReference type="ARBA" id="ARBA00056552"/>
    </source>
</evidence>
<keyword evidence="4" id="KW-0862">Zinc</keyword>
<dbReference type="FunFam" id="4.10.70.10:FF:000003">
    <property type="entry name" value="Disintegrin and metalloproteinase domain-containing protein 17"/>
    <property type="match status" value="1"/>
</dbReference>
<dbReference type="SUPFAM" id="SSF55486">
    <property type="entry name" value="Metalloproteases ('zincins'), catalytic domain"/>
    <property type="match status" value="1"/>
</dbReference>
<feature type="chain" id="PRO_5025464465" description="Disintegrin and metalloproteinase domain-containing protein B" evidence="7">
    <location>
        <begin position="20"/>
        <end position="803"/>
    </location>
</feature>
<feature type="binding site" evidence="4">
    <location>
        <position position="433"/>
    </location>
    <ligand>
        <name>Zn(2+)</name>
        <dbReference type="ChEBI" id="CHEBI:29105"/>
        <note>catalytic</note>
    </ligand>
</feature>
<evidence type="ECO:0000256" key="7">
    <source>
        <dbReference type="SAM" id="SignalP"/>
    </source>
</evidence>
<evidence type="ECO:0000259" key="9">
    <source>
        <dbReference type="PROSITE" id="PS50215"/>
    </source>
</evidence>
<dbReference type="Proteomes" id="UP000799766">
    <property type="component" value="Unassembled WGS sequence"/>
</dbReference>
<evidence type="ECO:0000313" key="11">
    <source>
        <dbReference type="Proteomes" id="UP000799766"/>
    </source>
</evidence>
<keyword evidence="1" id="KW-1015">Disulfide bond</keyword>
<feature type="signal peptide" evidence="7">
    <location>
        <begin position="1"/>
        <end position="19"/>
    </location>
</feature>
<dbReference type="PROSITE" id="PS50214">
    <property type="entry name" value="DISINTEGRIN_2"/>
    <property type="match status" value="1"/>
</dbReference>
<keyword evidence="6" id="KW-1133">Transmembrane helix</keyword>
<feature type="binding site" evidence="4">
    <location>
        <position position="423"/>
    </location>
    <ligand>
        <name>Zn(2+)</name>
        <dbReference type="ChEBI" id="CHEBI:29105"/>
        <note>catalytic</note>
    </ligand>
</feature>
<accession>A0A6A6P9S1</accession>
<dbReference type="Gene3D" id="4.10.70.10">
    <property type="entry name" value="Disintegrin domain"/>
    <property type="match status" value="1"/>
</dbReference>
<keyword evidence="6" id="KW-0812">Transmembrane</keyword>
<gene>
    <name evidence="10" type="ORF">BDY21DRAFT_280380</name>
</gene>
<dbReference type="CDD" id="cd04271">
    <property type="entry name" value="ZnMc_ADAM_fungal"/>
    <property type="match status" value="1"/>
</dbReference>
<keyword evidence="6" id="KW-0472">Membrane</keyword>
<dbReference type="SUPFAM" id="SSF57552">
    <property type="entry name" value="Blood coagulation inhibitor (disintegrin)"/>
    <property type="match status" value="1"/>
</dbReference>
<dbReference type="InterPro" id="IPR001762">
    <property type="entry name" value="Disintegrin_dom"/>
</dbReference>
<dbReference type="PROSITE" id="PS50215">
    <property type="entry name" value="ADAM_MEPRO"/>
    <property type="match status" value="1"/>
</dbReference>
<dbReference type="GO" id="GO:0006508">
    <property type="term" value="P:proteolysis"/>
    <property type="evidence" value="ECO:0007669"/>
    <property type="project" value="InterPro"/>
</dbReference>
<dbReference type="Pfam" id="PF13688">
    <property type="entry name" value="Reprolysin_5"/>
    <property type="match status" value="1"/>
</dbReference>
<dbReference type="PANTHER" id="PTHR11905:SF159">
    <property type="entry name" value="ADAM METALLOPROTEASE"/>
    <property type="match status" value="1"/>
</dbReference>
<dbReference type="EMBL" id="MU001673">
    <property type="protein sequence ID" value="KAF2460628.1"/>
    <property type="molecule type" value="Genomic_DNA"/>
</dbReference>
<dbReference type="Pfam" id="PF00200">
    <property type="entry name" value="Disintegrin"/>
    <property type="match status" value="1"/>
</dbReference>
<dbReference type="InterPro" id="IPR036436">
    <property type="entry name" value="Disintegrin_dom_sf"/>
</dbReference>
<dbReference type="OrthoDB" id="5951731at2759"/>
<evidence type="ECO:0000256" key="4">
    <source>
        <dbReference type="PROSITE-ProRule" id="PRU00276"/>
    </source>
</evidence>
<organism evidence="10 11">
    <name type="scientific">Lineolata rhizophorae</name>
    <dbReference type="NCBI Taxonomy" id="578093"/>
    <lineage>
        <taxon>Eukaryota</taxon>
        <taxon>Fungi</taxon>
        <taxon>Dikarya</taxon>
        <taxon>Ascomycota</taxon>
        <taxon>Pezizomycotina</taxon>
        <taxon>Dothideomycetes</taxon>
        <taxon>Dothideomycetes incertae sedis</taxon>
        <taxon>Lineolatales</taxon>
        <taxon>Lineolataceae</taxon>
        <taxon>Lineolata</taxon>
    </lineage>
</organism>
<dbReference type="PANTHER" id="PTHR11905">
    <property type="entry name" value="ADAM A DISINTEGRIN AND METALLOPROTEASE DOMAIN"/>
    <property type="match status" value="1"/>
</dbReference>